<comment type="similarity">
    <text evidence="1">Belongs to the Gfo/Idh/MocA family.</text>
</comment>
<dbReference type="InterPro" id="IPR000683">
    <property type="entry name" value="Gfo/Idh/MocA-like_OxRdtase_N"/>
</dbReference>
<keyword evidence="2" id="KW-0560">Oxidoreductase</keyword>
<dbReference type="EC" id="1.1.1.179" evidence="3"/>
<dbReference type="PANTHER" id="PTHR22604:SF105">
    <property type="entry name" value="TRANS-1,2-DIHYDROBENZENE-1,2-DIOL DEHYDROGENASE"/>
    <property type="match status" value="1"/>
</dbReference>
<sequence length="378" mass="42145">MASIRDPFVLHWGVVSTGWIAEQFVKDCVVDPKTRGTTDVVHQVVAVGSRNGEVHKAQAFIDTYAPGKNVKAYGTYEEVYADPEVNVIYIGSPHAMHFENAMAALNAGKHVLCEKAVTLNAAELRKLLSVAEAKNLFFMEALWTRFQPLVKAFKQIAEDGSLGDPIMLHADFSHYFDMNNLPTTHRMLDPRLGGGGLLDLGPYPMFWAVLALYEHPSNKRAKPTSVTASMIKTPRTGVDISTSWTLNFTSTLRAQANLSCSATLPSPEIGATIRYQKGTITVGSPLPIPSWFQVQWFDSPDKGNVVREEKRMFHYVGGGWHFQADEVARCVRDGKIESDLWSHDKSLLLMETFDEVRYQGNYMLPEGVEKVLLNKPRA</sequence>
<dbReference type="InParanoid" id="A0A165GA79"/>
<dbReference type="GeneID" id="63828175"/>
<protein>
    <recommendedName>
        <fullName evidence="3">D-xylose 1-dehydrogenase (NADP(+), D-xylono-1,5-lactone-forming)</fullName>
        <ecNumber evidence="3">1.1.1.179</ecNumber>
    </recommendedName>
    <alternativeName>
        <fullName evidence="4">D-xylose-NADP dehydrogenase</fullName>
    </alternativeName>
</protein>
<dbReference type="PANTHER" id="PTHR22604">
    <property type="entry name" value="OXIDOREDUCTASES"/>
    <property type="match status" value="1"/>
</dbReference>
<evidence type="ECO:0000256" key="5">
    <source>
        <dbReference type="ARBA" id="ARBA00049233"/>
    </source>
</evidence>
<dbReference type="InterPro" id="IPR036291">
    <property type="entry name" value="NAD(P)-bd_dom_sf"/>
</dbReference>
<dbReference type="GO" id="GO:0000166">
    <property type="term" value="F:nucleotide binding"/>
    <property type="evidence" value="ECO:0007669"/>
    <property type="project" value="InterPro"/>
</dbReference>
<dbReference type="RefSeq" id="XP_040767798.1">
    <property type="nucleotide sequence ID" value="XM_040911146.1"/>
</dbReference>
<dbReference type="STRING" id="1314785.A0A165GA79"/>
<proteinExistence type="inferred from homology"/>
<dbReference type="GO" id="GO:0047837">
    <property type="term" value="F:D-xylose 1-dehydrogenase (NADP+) activity"/>
    <property type="evidence" value="ECO:0007669"/>
    <property type="project" value="UniProtKB-EC"/>
</dbReference>
<gene>
    <name evidence="8" type="ORF">LAESUDRAFT_741652</name>
</gene>
<evidence type="ECO:0000259" key="7">
    <source>
        <dbReference type="Pfam" id="PF22725"/>
    </source>
</evidence>
<dbReference type="OrthoDB" id="2129491at2759"/>
<dbReference type="Proteomes" id="UP000076871">
    <property type="component" value="Unassembled WGS sequence"/>
</dbReference>
<evidence type="ECO:0000313" key="8">
    <source>
        <dbReference type="EMBL" id="KZT10058.1"/>
    </source>
</evidence>
<evidence type="ECO:0000256" key="1">
    <source>
        <dbReference type="ARBA" id="ARBA00010928"/>
    </source>
</evidence>
<dbReference type="InterPro" id="IPR050984">
    <property type="entry name" value="Gfo/Idh/MocA_domain"/>
</dbReference>
<evidence type="ECO:0000259" key="6">
    <source>
        <dbReference type="Pfam" id="PF01408"/>
    </source>
</evidence>
<reference evidence="8 9" key="1">
    <citation type="journal article" date="2016" name="Mol. Biol. Evol.">
        <title>Comparative Genomics of Early-Diverging Mushroom-Forming Fungi Provides Insights into the Origins of Lignocellulose Decay Capabilities.</title>
        <authorList>
            <person name="Nagy L.G."/>
            <person name="Riley R."/>
            <person name="Tritt A."/>
            <person name="Adam C."/>
            <person name="Daum C."/>
            <person name="Floudas D."/>
            <person name="Sun H."/>
            <person name="Yadav J.S."/>
            <person name="Pangilinan J."/>
            <person name="Larsson K.H."/>
            <person name="Matsuura K."/>
            <person name="Barry K."/>
            <person name="Labutti K."/>
            <person name="Kuo R."/>
            <person name="Ohm R.A."/>
            <person name="Bhattacharya S.S."/>
            <person name="Shirouzu T."/>
            <person name="Yoshinaga Y."/>
            <person name="Martin F.M."/>
            <person name="Grigoriev I.V."/>
            <person name="Hibbett D.S."/>
        </authorList>
    </citation>
    <scope>NUCLEOTIDE SEQUENCE [LARGE SCALE GENOMIC DNA]</scope>
    <source>
        <strain evidence="8 9">93-53</strain>
    </source>
</reference>
<feature type="domain" description="GFO/IDH/MocA-like oxidoreductase" evidence="7">
    <location>
        <begin position="151"/>
        <end position="280"/>
    </location>
</feature>
<dbReference type="InterPro" id="IPR055170">
    <property type="entry name" value="GFO_IDH_MocA-like_dom"/>
</dbReference>
<dbReference type="AlphaFoldDB" id="A0A165GA79"/>
<dbReference type="Gene3D" id="3.40.50.720">
    <property type="entry name" value="NAD(P)-binding Rossmann-like Domain"/>
    <property type="match status" value="1"/>
</dbReference>
<dbReference type="Pfam" id="PF22725">
    <property type="entry name" value="GFO_IDH_MocA_C3"/>
    <property type="match status" value="1"/>
</dbReference>
<name>A0A165GA79_9APHY</name>
<dbReference type="FunCoup" id="A0A165GA79">
    <property type="interactions" value="3"/>
</dbReference>
<comment type="catalytic activity">
    <reaction evidence="5">
        <text>D-xylose + NADP(+) = D-xylono-1,5-lactone + NADPH + H(+)</text>
        <dbReference type="Rhea" id="RHEA:22000"/>
        <dbReference type="ChEBI" id="CHEBI:15378"/>
        <dbReference type="ChEBI" id="CHEBI:15867"/>
        <dbReference type="ChEBI" id="CHEBI:53455"/>
        <dbReference type="ChEBI" id="CHEBI:57783"/>
        <dbReference type="ChEBI" id="CHEBI:58349"/>
        <dbReference type="EC" id="1.1.1.179"/>
    </reaction>
</comment>
<feature type="domain" description="Gfo/Idh/MocA-like oxidoreductase N-terminal" evidence="6">
    <location>
        <begin position="11"/>
        <end position="139"/>
    </location>
</feature>
<evidence type="ECO:0000313" key="9">
    <source>
        <dbReference type="Proteomes" id="UP000076871"/>
    </source>
</evidence>
<evidence type="ECO:0000256" key="2">
    <source>
        <dbReference type="ARBA" id="ARBA00023002"/>
    </source>
</evidence>
<organism evidence="8 9">
    <name type="scientific">Laetiporus sulphureus 93-53</name>
    <dbReference type="NCBI Taxonomy" id="1314785"/>
    <lineage>
        <taxon>Eukaryota</taxon>
        <taxon>Fungi</taxon>
        <taxon>Dikarya</taxon>
        <taxon>Basidiomycota</taxon>
        <taxon>Agaricomycotina</taxon>
        <taxon>Agaricomycetes</taxon>
        <taxon>Polyporales</taxon>
        <taxon>Laetiporus</taxon>
    </lineage>
</organism>
<evidence type="ECO:0000256" key="3">
    <source>
        <dbReference type="ARBA" id="ARBA00038984"/>
    </source>
</evidence>
<dbReference type="Pfam" id="PF01408">
    <property type="entry name" value="GFO_IDH_MocA"/>
    <property type="match status" value="1"/>
</dbReference>
<accession>A0A165GA79</accession>
<keyword evidence="9" id="KW-1185">Reference proteome</keyword>
<dbReference type="SUPFAM" id="SSF51735">
    <property type="entry name" value="NAD(P)-binding Rossmann-fold domains"/>
    <property type="match status" value="1"/>
</dbReference>
<dbReference type="SUPFAM" id="SSF55347">
    <property type="entry name" value="Glyceraldehyde-3-phosphate dehydrogenase-like, C-terminal domain"/>
    <property type="match status" value="1"/>
</dbReference>
<evidence type="ECO:0000256" key="4">
    <source>
        <dbReference type="ARBA" id="ARBA00042988"/>
    </source>
</evidence>
<dbReference type="Gene3D" id="3.30.360.10">
    <property type="entry name" value="Dihydrodipicolinate Reductase, domain 2"/>
    <property type="match status" value="1"/>
</dbReference>
<dbReference type="EMBL" id="KV427610">
    <property type="protein sequence ID" value="KZT10058.1"/>
    <property type="molecule type" value="Genomic_DNA"/>
</dbReference>